<dbReference type="Pfam" id="PF00702">
    <property type="entry name" value="Hydrolase"/>
    <property type="match status" value="1"/>
</dbReference>
<dbReference type="Gene3D" id="2.70.150.10">
    <property type="entry name" value="Calcium-transporting ATPase, cytoplasmic transduction domain A"/>
    <property type="match status" value="1"/>
</dbReference>
<dbReference type="KEGG" id="sox:TM7x_01520"/>
<dbReference type="FunFam" id="2.70.150.10:FF:000160">
    <property type="entry name" value="Sarcoplasmic/endoplasmic reticulum calcium ATPase 1"/>
    <property type="match status" value="1"/>
</dbReference>
<dbReference type="SFLD" id="SFLDS00003">
    <property type="entry name" value="Haloacid_Dehalogenase"/>
    <property type="match status" value="1"/>
</dbReference>
<evidence type="ECO:0000259" key="12">
    <source>
        <dbReference type="SMART" id="SM00831"/>
    </source>
</evidence>
<dbReference type="Pfam" id="PF00690">
    <property type="entry name" value="Cation_ATPase_N"/>
    <property type="match status" value="1"/>
</dbReference>
<dbReference type="InterPro" id="IPR044492">
    <property type="entry name" value="P_typ_ATPase_HD_dom"/>
</dbReference>
<dbReference type="Pfam" id="PF00122">
    <property type="entry name" value="E1-E2_ATPase"/>
    <property type="match status" value="1"/>
</dbReference>
<dbReference type="Gene3D" id="1.20.1110.10">
    <property type="entry name" value="Calcium-transporting ATPase, transmembrane domain"/>
    <property type="match status" value="2"/>
</dbReference>
<feature type="transmembrane region" description="Helical" evidence="11">
    <location>
        <begin position="50"/>
        <end position="69"/>
    </location>
</feature>
<sequence>MLFYNLSIDETLKKLGSRREGLAMSEVKKRQKKFGENVIKLQSEPLWRKIIEPFMDIFSLVLILATIVSLIHGEIIDAVIILIILIISAVIFYVQRFSTDRVLRSLSRHDAQKVDVLRAGKIISIDSAKLVPGDIVNLSEGEKVPADIRLIKATNLRINESQLTGESIPIGKNSDKLEGEQQIYERTNMLFQGSFIVSGTGAGVVTATGNQTEFGNLAALSKKEIAKSPVQQKIDKLITKIIAVVSAVATVAFCLSLLRGMDVLDSLRFVIALSVSAVPESLPIAISVVLVLGMRRMAKKKALVHQMRAIETIGVINTIATDKTGTLTKNLLTVQDIWTPEKRNNLSKTIAYFVNRGDSKSHDPLDIALDNFARKNGTGVRGLPAAELPFNQDFSMSAAVWHNGASYKIYYKGAPEEIIKRCKLPATESKRAKQAITELTSKGYRVVGLAISDDAEIPTDFSKISRQKLQFKGLVAVADVLRPEASRAIKSAISAGVSVRMITGDHFETAYQIGKQLGMIEGREEVFDCREMSKMTDDQLDAIIERTKVFSRVIPEQKYRILTILKRHNITAMTGDGVNDVPALSGADVGIAMGSGSHIAKDAGAIILLDNNFKTIIDAMREGRTIIANVKRMLFYLLSTNTGELITMIGALLIGIKTPLEPVQILWVNLVTDTSMVIPLGLEPAEKNVMKQPPRSPGTPILDKIMIWRMAVAAGTMAAIALITYVFFEKHYGHDYAQTLAFISLVVSQWANAFNARSDEDSVFTRLKVMNRSFYIGIAMSLILQALVLFGPLGELLHIHKVATHHMTTIGLASLIIPIATSEIHKWWTRQKLTDRVL</sequence>
<dbReference type="Proteomes" id="UP000030902">
    <property type="component" value="Chromosome"/>
</dbReference>
<dbReference type="InterPro" id="IPR023298">
    <property type="entry name" value="ATPase_P-typ_TM_dom_sf"/>
</dbReference>
<evidence type="ECO:0000256" key="7">
    <source>
        <dbReference type="ARBA" id="ARBA00022842"/>
    </source>
</evidence>
<dbReference type="RefSeq" id="WP_039327240.1">
    <property type="nucleotide sequence ID" value="NZ_CP007496.1"/>
</dbReference>
<dbReference type="SUPFAM" id="SSF81665">
    <property type="entry name" value="Calcium ATPase, transmembrane domain M"/>
    <property type="match status" value="1"/>
</dbReference>
<dbReference type="GO" id="GO:0005524">
    <property type="term" value="F:ATP binding"/>
    <property type="evidence" value="ECO:0007669"/>
    <property type="project" value="UniProtKB-KW"/>
</dbReference>
<evidence type="ECO:0000256" key="5">
    <source>
        <dbReference type="ARBA" id="ARBA00022741"/>
    </source>
</evidence>
<feature type="transmembrane region" description="Helical" evidence="11">
    <location>
        <begin position="634"/>
        <end position="654"/>
    </location>
</feature>
<dbReference type="InterPro" id="IPR001757">
    <property type="entry name" value="P_typ_ATPase"/>
</dbReference>
<evidence type="ECO:0000256" key="11">
    <source>
        <dbReference type="SAM" id="Phobius"/>
    </source>
</evidence>
<evidence type="ECO:0000256" key="10">
    <source>
        <dbReference type="ARBA" id="ARBA00023136"/>
    </source>
</evidence>
<keyword evidence="10 11" id="KW-0472">Membrane</keyword>
<dbReference type="AlphaFoldDB" id="A0A6S4GS74"/>
<dbReference type="InterPro" id="IPR050510">
    <property type="entry name" value="Cation_transp_ATPase_P-type"/>
</dbReference>
<dbReference type="GO" id="GO:0005886">
    <property type="term" value="C:plasma membrane"/>
    <property type="evidence" value="ECO:0007669"/>
    <property type="project" value="UniProtKB-SubCell"/>
</dbReference>
<comment type="subcellular location">
    <subcellularLocation>
        <location evidence="1">Endomembrane system</location>
        <topology evidence="1">Multi-pass membrane protein</topology>
    </subcellularLocation>
</comment>
<feature type="transmembrane region" description="Helical" evidence="11">
    <location>
        <begin position="805"/>
        <end position="824"/>
    </location>
</feature>
<keyword evidence="6" id="KW-0067">ATP-binding</keyword>
<keyword evidence="8" id="KW-1278">Translocase</keyword>
<dbReference type="InterPro" id="IPR018303">
    <property type="entry name" value="ATPase_P-typ_P_site"/>
</dbReference>
<dbReference type="PRINTS" id="PR00119">
    <property type="entry name" value="CATATPASE"/>
</dbReference>
<evidence type="ECO:0000256" key="6">
    <source>
        <dbReference type="ARBA" id="ARBA00022840"/>
    </source>
</evidence>
<proteinExistence type="inferred from homology"/>
<dbReference type="NCBIfam" id="TIGR01494">
    <property type="entry name" value="ATPase_P-type"/>
    <property type="match status" value="3"/>
</dbReference>
<evidence type="ECO:0000313" key="13">
    <source>
        <dbReference type="EMBL" id="AJA06798.1"/>
    </source>
</evidence>
<feature type="transmembrane region" description="Helical" evidence="11">
    <location>
        <begin position="706"/>
        <end position="728"/>
    </location>
</feature>
<dbReference type="PANTHER" id="PTHR43294:SF20">
    <property type="entry name" value="P-TYPE ATPASE"/>
    <property type="match status" value="1"/>
</dbReference>
<accession>A0A6S4GS74</accession>
<organism evidence="13 14">
    <name type="scientific">Candidatus Nanosynbacter lyticus</name>
    <dbReference type="NCBI Taxonomy" id="2093824"/>
    <lineage>
        <taxon>Bacteria</taxon>
        <taxon>Candidatus Saccharimonadota</taxon>
        <taxon>Candidatus Saccharimonadia</taxon>
        <taxon>Candidatus Nanosynbacterales</taxon>
        <taxon>Candidatus Nanosynbacteraceae</taxon>
        <taxon>Candidatus Nanosynbacter</taxon>
    </lineage>
</organism>
<dbReference type="SFLD" id="SFLDG00002">
    <property type="entry name" value="C1.7:_P-type_atpase_like"/>
    <property type="match status" value="1"/>
</dbReference>
<dbReference type="InterPro" id="IPR004014">
    <property type="entry name" value="ATPase_P-typ_cation-transptr_N"/>
</dbReference>
<protein>
    <recommendedName>
        <fullName evidence="12">Cation-transporting P-type ATPase N-terminal domain-containing protein</fullName>
    </recommendedName>
</protein>
<evidence type="ECO:0000256" key="8">
    <source>
        <dbReference type="ARBA" id="ARBA00022967"/>
    </source>
</evidence>
<feature type="transmembrane region" description="Helical" evidence="11">
    <location>
        <begin position="237"/>
        <end position="258"/>
    </location>
</feature>
<feature type="transmembrane region" description="Helical" evidence="11">
    <location>
        <begin position="774"/>
        <end position="793"/>
    </location>
</feature>
<name>A0A6S4GS74_9BACT</name>
<feature type="transmembrane region" description="Helical" evidence="11">
    <location>
        <begin position="270"/>
        <end position="292"/>
    </location>
</feature>
<dbReference type="InterPro" id="IPR059000">
    <property type="entry name" value="ATPase_P-type_domA"/>
</dbReference>
<feature type="transmembrane region" description="Helical" evidence="11">
    <location>
        <begin position="75"/>
        <end position="94"/>
    </location>
</feature>
<dbReference type="Pfam" id="PF00689">
    <property type="entry name" value="Cation_ATPase_C"/>
    <property type="match status" value="1"/>
</dbReference>
<dbReference type="GO" id="GO:0016887">
    <property type="term" value="F:ATP hydrolysis activity"/>
    <property type="evidence" value="ECO:0007669"/>
    <property type="project" value="InterPro"/>
</dbReference>
<evidence type="ECO:0000256" key="3">
    <source>
        <dbReference type="ARBA" id="ARBA00022553"/>
    </source>
</evidence>
<gene>
    <name evidence="13" type="ORF">TM7x_01520</name>
</gene>
<dbReference type="InterPro" id="IPR023214">
    <property type="entry name" value="HAD_sf"/>
</dbReference>
<dbReference type="EMBL" id="CP007496">
    <property type="protein sequence ID" value="AJA06798.1"/>
    <property type="molecule type" value="Genomic_DNA"/>
</dbReference>
<dbReference type="InterPro" id="IPR008250">
    <property type="entry name" value="ATPase_P-typ_transduc_dom_A_sf"/>
</dbReference>
<feature type="domain" description="Cation-transporting P-type ATPase N-terminal" evidence="12">
    <location>
        <begin position="2"/>
        <end position="74"/>
    </location>
</feature>
<dbReference type="PRINTS" id="PR00120">
    <property type="entry name" value="HATPASE"/>
</dbReference>
<keyword evidence="5" id="KW-0547">Nucleotide-binding</keyword>
<keyword evidence="3" id="KW-0597">Phosphoprotein</keyword>
<dbReference type="SFLD" id="SFLDF00027">
    <property type="entry name" value="p-type_atpase"/>
    <property type="match status" value="1"/>
</dbReference>
<evidence type="ECO:0000256" key="4">
    <source>
        <dbReference type="ARBA" id="ARBA00022692"/>
    </source>
</evidence>
<comment type="similarity">
    <text evidence="2">Belongs to the cation transport ATPase (P-type) (TC 3.A.3) family. Type IIA subfamily.</text>
</comment>
<dbReference type="PANTHER" id="PTHR43294">
    <property type="entry name" value="SODIUM/POTASSIUM-TRANSPORTING ATPASE SUBUNIT ALPHA"/>
    <property type="match status" value="1"/>
</dbReference>
<dbReference type="Gene3D" id="3.40.1110.10">
    <property type="entry name" value="Calcium-transporting ATPase, cytoplasmic domain N"/>
    <property type="match status" value="2"/>
</dbReference>
<dbReference type="PROSITE" id="PS00154">
    <property type="entry name" value="ATPASE_E1_E2"/>
    <property type="match status" value="1"/>
</dbReference>
<dbReference type="SUPFAM" id="SSF81653">
    <property type="entry name" value="Calcium ATPase, transduction domain A"/>
    <property type="match status" value="1"/>
</dbReference>
<dbReference type="InterPro" id="IPR023299">
    <property type="entry name" value="ATPase_P-typ_cyto_dom_N"/>
</dbReference>
<keyword evidence="4 11" id="KW-0812">Transmembrane</keyword>
<evidence type="ECO:0000256" key="9">
    <source>
        <dbReference type="ARBA" id="ARBA00022989"/>
    </source>
</evidence>
<keyword evidence="14" id="KW-1185">Reference proteome</keyword>
<dbReference type="Gene3D" id="3.40.50.1000">
    <property type="entry name" value="HAD superfamily/HAD-like"/>
    <property type="match status" value="2"/>
</dbReference>
<keyword evidence="7" id="KW-0460">Magnesium</keyword>
<dbReference type="InterPro" id="IPR036412">
    <property type="entry name" value="HAD-like_sf"/>
</dbReference>
<dbReference type="SUPFAM" id="SSF56784">
    <property type="entry name" value="HAD-like"/>
    <property type="match status" value="1"/>
</dbReference>
<evidence type="ECO:0000256" key="1">
    <source>
        <dbReference type="ARBA" id="ARBA00004127"/>
    </source>
</evidence>
<reference evidence="13 14" key="1">
    <citation type="journal article" date="2015" name="Proc. Natl. Acad. Sci. U.S.A.">
        <title>Cultivation of a human-associated TM7 phylotype reveals a reduced genome and epibiotic parasitic lifestyle.</title>
        <authorList>
            <person name="He X."/>
            <person name="McLean J.S."/>
            <person name="Edlund A."/>
            <person name="Yooseph S."/>
            <person name="Hall A.P."/>
            <person name="Liu S.Y."/>
            <person name="Dorrestein P.C."/>
            <person name="Esquenazi E."/>
            <person name="Hunter R.C."/>
            <person name="Cheng G."/>
            <person name="Nelson K.E."/>
            <person name="Lux R."/>
            <person name="Shi W."/>
        </authorList>
    </citation>
    <scope>NUCLEOTIDE SEQUENCE [LARGE SCALE GENOMIC DNA]</scope>
    <source>
        <strain evidence="13 14">TM7x</strain>
    </source>
</reference>
<dbReference type="SMART" id="SM00831">
    <property type="entry name" value="Cation_ATPase_N"/>
    <property type="match status" value="1"/>
</dbReference>
<dbReference type="InterPro" id="IPR006068">
    <property type="entry name" value="ATPase_P-typ_cation-transptr_C"/>
</dbReference>
<evidence type="ECO:0000313" key="14">
    <source>
        <dbReference type="Proteomes" id="UP000030902"/>
    </source>
</evidence>
<keyword evidence="9 11" id="KW-1133">Transmembrane helix</keyword>
<evidence type="ECO:0000256" key="2">
    <source>
        <dbReference type="ARBA" id="ARBA00005675"/>
    </source>
</evidence>